<gene>
    <name evidence="2" type="ORF">CHILSU_LOCUS3007</name>
</gene>
<sequence>MLTRSHAAAKANKSNKSDNSVASSSRSSATVQVRVLEAEAQHLRRIADLERAERERALAAERAVAEAEHRAHNASLEASTGSKGSSRHSSRRSKVVQEWLNRGDGNESTINSIPPQTCMETSHPKVPATVPYLAPEVVTTVGVPLDVTSSAMGREDTTQIRDRHHNPLNPQLQPCTSNTFPTNCNNNFRAPLNAFAPQGGTPFTTAYAPHVGTTSKEIDTLRLAEEVAKIAAATATLPKSGFVSLPFFDGKPTEWLVFVEGDDKSS</sequence>
<feature type="compositionally biased region" description="Polar residues" evidence="1">
    <location>
        <begin position="106"/>
        <end position="120"/>
    </location>
</feature>
<reference evidence="2" key="1">
    <citation type="submission" date="2021-12" db="EMBL/GenBank/DDBJ databases">
        <authorList>
            <person name="King R."/>
        </authorList>
    </citation>
    <scope>NUCLEOTIDE SEQUENCE</scope>
</reference>
<feature type="region of interest" description="Disordered" evidence="1">
    <location>
        <begin position="1"/>
        <end position="32"/>
    </location>
</feature>
<accession>A0ABN8AUU0</accession>
<feature type="compositionally biased region" description="Basic residues" evidence="1">
    <location>
        <begin position="85"/>
        <end position="94"/>
    </location>
</feature>
<evidence type="ECO:0000313" key="3">
    <source>
        <dbReference type="Proteomes" id="UP001153292"/>
    </source>
</evidence>
<evidence type="ECO:0000313" key="2">
    <source>
        <dbReference type="EMBL" id="CAH0399837.1"/>
    </source>
</evidence>
<name>A0ABN8AUU0_CHISP</name>
<feature type="region of interest" description="Disordered" evidence="1">
    <location>
        <begin position="63"/>
        <end position="122"/>
    </location>
</feature>
<dbReference type="EMBL" id="OU963908">
    <property type="protein sequence ID" value="CAH0399837.1"/>
    <property type="molecule type" value="Genomic_DNA"/>
</dbReference>
<feature type="compositionally biased region" description="Low complexity" evidence="1">
    <location>
        <begin position="1"/>
        <end position="29"/>
    </location>
</feature>
<protein>
    <submittedName>
        <fullName evidence="2">Uncharacterized protein</fullName>
    </submittedName>
</protein>
<organism evidence="2 3">
    <name type="scientific">Chilo suppressalis</name>
    <name type="common">Asiatic rice borer moth</name>
    <dbReference type="NCBI Taxonomy" id="168631"/>
    <lineage>
        <taxon>Eukaryota</taxon>
        <taxon>Metazoa</taxon>
        <taxon>Ecdysozoa</taxon>
        <taxon>Arthropoda</taxon>
        <taxon>Hexapoda</taxon>
        <taxon>Insecta</taxon>
        <taxon>Pterygota</taxon>
        <taxon>Neoptera</taxon>
        <taxon>Endopterygota</taxon>
        <taxon>Lepidoptera</taxon>
        <taxon>Glossata</taxon>
        <taxon>Ditrysia</taxon>
        <taxon>Pyraloidea</taxon>
        <taxon>Crambidae</taxon>
        <taxon>Crambinae</taxon>
        <taxon>Chilo</taxon>
    </lineage>
</organism>
<keyword evidence="3" id="KW-1185">Reference proteome</keyword>
<dbReference type="Proteomes" id="UP001153292">
    <property type="component" value="Chromosome 15"/>
</dbReference>
<evidence type="ECO:0000256" key="1">
    <source>
        <dbReference type="SAM" id="MobiDB-lite"/>
    </source>
</evidence>
<proteinExistence type="predicted"/>